<dbReference type="GO" id="GO:0004364">
    <property type="term" value="F:glutathione transferase activity"/>
    <property type="evidence" value="ECO:0007669"/>
    <property type="project" value="UniProtKB-EC"/>
</dbReference>
<dbReference type="Pfam" id="PF02798">
    <property type="entry name" value="GST_N"/>
    <property type="match status" value="1"/>
</dbReference>
<dbReference type="PROSITE" id="PS50404">
    <property type="entry name" value="GST_NTER"/>
    <property type="match status" value="1"/>
</dbReference>
<dbReference type="InterPro" id="IPR040079">
    <property type="entry name" value="Glutathione_S-Trfase"/>
</dbReference>
<dbReference type="Pfam" id="PF14497">
    <property type="entry name" value="GST_C_3"/>
    <property type="match status" value="1"/>
</dbReference>
<dbReference type="FunFam" id="1.20.1050.10:FF:000030">
    <property type="entry name" value="Glutathione S-transferase S1"/>
    <property type="match status" value="1"/>
</dbReference>
<dbReference type="Gene3D" id="1.20.1050.10">
    <property type="match status" value="1"/>
</dbReference>
<evidence type="ECO:0000256" key="1">
    <source>
        <dbReference type="ARBA" id="ARBA00012452"/>
    </source>
</evidence>
<evidence type="ECO:0000259" key="5">
    <source>
        <dbReference type="PROSITE" id="PS50404"/>
    </source>
</evidence>
<dbReference type="PANTHER" id="PTHR11571">
    <property type="entry name" value="GLUTATHIONE S-TRANSFERASE"/>
    <property type="match status" value="1"/>
</dbReference>
<feature type="domain" description="GST C-terminal" evidence="6">
    <location>
        <begin position="79"/>
        <end position="199"/>
    </location>
</feature>
<evidence type="ECO:0000313" key="7">
    <source>
        <dbReference type="EMBL" id="QTW43623.1"/>
    </source>
</evidence>
<evidence type="ECO:0000256" key="2">
    <source>
        <dbReference type="ARBA" id="ARBA00022679"/>
    </source>
</evidence>
<comment type="catalytic activity">
    <reaction evidence="4">
        <text>RX + glutathione = an S-substituted glutathione + a halide anion + H(+)</text>
        <dbReference type="Rhea" id="RHEA:16437"/>
        <dbReference type="ChEBI" id="CHEBI:15378"/>
        <dbReference type="ChEBI" id="CHEBI:16042"/>
        <dbReference type="ChEBI" id="CHEBI:17792"/>
        <dbReference type="ChEBI" id="CHEBI:57925"/>
        <dbReference type="ChEBI" id="CHEBI:90779"/>
        <dbReference type="EC" id="2.5.1.18"/>
    </reaction>
</comment>
<feature type="domain" description="GST N-terminal" evidence="5">
    <location>
        <begin position="2"/>
        <end position="77"/>
    </location>
</feature>
<dbReference type="EC" id="2.5.1.18" evidence="1"/>
<dbReference type="SUPFAM" id="SSF52833">
    <property type="entry name" value="Thioredoxin-like"/>
    <property type="match status" value="1"/>
</dbReference>
<evidence type="ECO:0000256" key="3">
    <source>
        <dbReference type="ARBA" id="ARBA00038317"/>
    </source>
</evidence>
<dbReference type="OrthoDB" id="414243at2759"/>
<dbReference type="InterPro" id="IPR036282">
    <property type="entry name" value="Glutathione-S-Trfase_C_sf"/>
</dbReference>
<dbReference type="SFLD" id="SFLDS00019">
    <property type="entry name" value="Glutathione_Transferase_(cytos"/>
    <property type="match status" value="1"/>
</dbReference>
<dbReference type="SFLD" id="SFLDG00363">
    <property type="entry name" value="AMPS_(cytGST):_Alpha-__Mu-__Pi"/>
    <property type="match status" value="1"/>
</dbReference>
<organism evidence="7">
    <name type="scientific">Eurytemora affinis</name>
    <name type="common">Copepod</name>
    <name type="synonym">Temora affinis</name>
    <dbReference type="NCBI Taxonomy" id="88015"/>
    <lineage>
        <taxon>Eukaryota</taxon>
        <taxon>Metazoa</taxon>
        <taxon>Ecdysozoa</taxon>
        <taxon>Arthropoda</taxon>
        <taxon>Crustacea</taxon>
        <taxon>Multicrustacea</taxon>
        <taxon>Hexanauplia</taxon>
        <taxon>Copepoda</taxon>
        <taxon>Calanoida</taxon>
        <taxon>Temoridae</taxon>
        <taxon>Eurytemora</taxon>
    </lineage>
</organism>
<dbReference type="AlphaFoldDB" id="A0A8B0MF13"/>
<reference evidence="7" key="2">
    <citation type="journal article" name="Mar. Pollut. Bull.">
        <title>The genome of the European estuarine calanoid copepod Eurytemora affinis: Potential use in molecular ecotoxicology.</title>
        <authorList>
            <person name="Choi B.S."/>
            <person name="Kim D.H."/>
            <person name="Kim M.S."/>
            <person name="Park J.C."/>
            <person name="Lee Y.H."/>
            <person name="Kim H.J."/>
            <person name="Jeong C.B."/>
            <person name="Hagiwara A."/>
            <person name="Souissi S."/>
            <person name="Lee J.S."/>
        </authorList>
    </citation>
    <scope>NUCLEOTIDE SEQUENCE</scope>
</reference>
<dbReference type="SUPFAM" id="SSF47616">
    <property type="entry name" value="GST C-terminal domain-like"/>
    <property type="match status" value="1"/>
</dbReference>
<keyword evidence="2" id="KW-0808">Transferase</keyword>
<dbReference type="CDD" id="cd03039">
    <property type="entry name" value="GST_N_Sigma_like"/>
    <property type="match status" value="1"/>
</dbReference>
<accession>A0A8B0MF13</accession>
<evidence type="ECO:0000259" key="6">
    <source>
        <dbReference type="PROSITE" id="PS50405"/>
    </source>
</evidence>
<proteinExistence type="evidence at transcript level"/>
<dbReference type="InterPro" id="IPR036249">
    <property type="entry name" value="Thioredoxin-like_sf"/>
</dbReference>
<dbReference type="PANTHER" id="PTHR11571:SF224">
    <property type="entry name" value="HEMATOPOIETIC PROSTAGLANDIN D SYNTHASE"/>
    <property type="match status" value="1"/>
</dbReference>
<dbReference type="InterPro" id="IPR004046">
    <property type="entry name" value="GST_C"/>
</dbReference>
<dbReference type="PROSITE" id="PS50405">
    <property type="entry name" value="GST_CTER"/>
    <property type="match status" value="1"/>
</dbReference>
<protein>
    <recommendedName>
        <fullName evidence="1">glutathione transferase</fullName>
        <ecNumber evidence="1">2.5.1.18</ecNumber>
    </recommendedName>
</protein>
<dbReference type="InterPro" id="IPR050213">
    <property type="entry name" value="GST_superfamily"/>
</dbReference>
<dbReference type="CDD" id="cd03192">
    <property type="entry name" value="GST_C_Sigma_like"/>
    <property type="match status" value="1"/>
</dbReference>
<sequence length="199" mass="22406">MAEIKLTYFNTKGRAEISRLILAYAGVRYTDERVNNFPEIKASLPFGQLPVLTYKGTVIAQSLTMARFLANEYGLTGSSNLEAAQADEIVDSALDIMNAGIPLMRCKDEEEKKVLEKEYFAKVMEYFTRMENILVTRGGQFFVGNALTWADLMIFAYGDLLKDMNAAALNGFPVITDLLRRIAEIPNIKKWLETRPKSS</sequence>
<evidence type="ECO:0000256" key="4">
    <source>
        <dbReference type="ARBA" id="ARBA00047960"/>
    </source>
</evidence>
<dbReference type="Gene3D" id="3.40.30.10">
    <property type="entry name" value="Glutaredoxin"/>
    <property type="match status" value="1"/>
</dbReference>
<comment type="similarity">
    <text evidence="3">Belongs to the GST superfamily. Sigma family.</text>
</comment>
<dbReference type="GO" id="GO:0006749">
    <property type="term" value="P:glutathione metabolic process"/>
    <property type="evidence" value="ECO:0007669"/>
    <property type="project" value="TreeGrafter"/>
</dbReference>
<dbReference type="InterPro" id="IPR004045">
    <property type="entry name" value="Glutathione_S-Trfase_N"/>
</dbReference>
<dbReference type="InterPro" id="IPR010987">
    <property type="entry name" value="Glutathione-S-Trfase_C-like"/>
</dbReference>
<name>A0A8B0MF13_EURAF</name>
<dbReference type="EMBL" id="MW149323">
    <property type="protein sequence ID" value="QTW43623.1"/>
    <property type="molecule type" value="mRNA"/>
</dbReference>
<reference evidence="7" key="1">
    <citation type="submission" date="2020-10" db="EMBL/GenBank/DDBJ databases">
        <authorList>
            <person name="Kim D.-H."/>
        </authorList>
    </citation>
    <scope>NUCLEOTIDE SEQUENCE</scope>
</reference>
<dbReference type="SFLD" id="SFLDG01205">
    <property type="entry name" value="AMPS.1"/>
    <property type="match status" value="1"/>
</dbReference>